<reference evidence="2" key="1">
    <citation type="submission" date="2017-11" db="EMBL/GenBank/DDBJ databases">
        <authorList>
            <person name="Kuznetsova I."/>
            <person name="Sazanova A."/>
            <person name="Chirak E."/>
            <person name="Safronova V."/>
            <person name="Willems A."/>
        </authorList>
    </citation>
    <scope>NUCLEOTIDE SEQUENCE [LARGE SCALE GENOMIC DNA]</scope>
    <source>
        <strain evidence="2">PEPV15</strain>
    </source>
</reference>
<protein>
    <submittedName>
        <fullName evidence="1">Uncharacterized protein</fullName>
    </submittedName>
</protein>
<evidence type="ECO:0000313" key="1">
    <source>
        <dbReference type="EMBL" id="PSH57960.1"/>
    </source>
</evidence>
<sequence>MKMTFSKSIDKERLRGRASIDRFFVPLINNILGDKHVLYAAKYTAALAHLSGTPSSLITDDQEAREIIVRHTASLDAVASVEQRRQALQSRIDACNTAAEIDALLARVLTTKN</sequence>
<organism evidence="1 2">
    <name type="scientific">Phyllobacterium endophyticum</name>
    <dbReference type="NCBI Taxonomy" id="1149773"/>
    <lineage>
        <taxon>Bacteria</taxon>
        <taxon>Pseudomonadati</taxon>
        <taxon>Pseudomonadota</taxon>
        <taxon>Alphaproteobacteria</taxon>
        <taxon>Hyphomicrobiales</taxon>
        <taxon>Phyllobacteriaceae</taxon>
        <taxon>Phyllobacterium</taxon>
    </lineage>
</organism>
<proteinExistence type="predicted"/>
<dbReference type="RefSeq" id="WP_106716401.1">
    <property type="nucleotide sequence ID" value="NZ_JACHXT010000001.1"/>
</dbReference>
<dbReference type="AlphaFoldDB" id="A0A2P7AUQ9"/>
<dbReference type="OrthoDB" id="9972886at2"/>
<accession>A0A2P7AUQ9</accession>
<keyword evidence="2" id="KW-1185">Reference proteome</keyword>
<dbReference type="EMBL" id="PGGN01000002">
    <property type="protein sequence ID" value="PSH57960.1"/>
    <property type="molecule type" value="Genomic_DNA"/>
</dbReference>
<dbReference type="Proteomes" id="UP000241158">
    <property type="component" value="Unassembled WGS sequence"/>
</dbReference>
<name>A0A2P7AUQ9_9HYPH</name>
<comment type="caution">
    <text evidence="1">The sequence shown here is derived from an EMBL/GenBank/DDBJ whole genome shotgun (WGS) entry which is preliminary data.</text>
</comment>
<gene>
    <name evidence="1" type="ORF">CU100_09780</name>
</gene>
<evidence type="ECO:0000313" key="2">
    <source>
        <dbReference type="Proteomes" id="UP000241158"/>
    </source>
</evidence>